<accession>A0A3B0YJ54</accession>
<dbReference type="AlphaFoldDB" id="A0A3B0YJ54"/>
<evidence type="ECO:0008006" key="2">
    <source>
        <dbReference type="Google" id="ProtNLM"/>
    </source>
</evidence>
<dbReference type="EMBL" id="UOFM01000193">
    <property type="protein sequence ID" value="VAW76760.1"/>
    <property type="molecule type" value="Genomic_DNA"/>
</dbReference>
<sequence length="261" mass="29861">MTVYHHNRRPEPLARYVAVLAVIIMTSLITPPVAAGAEDPYPEFVANYLVRVNGIKVGKATFSLQREGADEYLYQQHTTSSGVAALLGFNAPTRSSRWRYVDGEIQPLEYRSKRKNGDDDDNAHLFFDWKTMRVTNRGAGEQWDIELPEGTLDKLIMQLAMLFDLREGKTKLNYAVATDAHIKHYRFEVTGRDTIELPFGNYDAIRAERKDDKKDRSLVWGAPELNYFPIRFLKQKRGGLEVEILLQKLDFNPRLAKDTPG</sequence>
<proteinExistence type="predicted"/>
<organism evidence="1">
    <name type="scientific">hydrothermal vent metagenome</name>
    <dbReference type="NCBI Taxonomy" id="652676"/>
    <lineage>
        <taxon>unclassified sequences</taxon>
        <taxon>metagenomes</taxon>
        <taxon>ecological metagenomes</taxon>
    </lineage>
</organism>
<gene>
    <name evidence="1" type="ORF">MNBD_GAMMA14-1989</name>
</gene>
<dbReference type="InterPro" id="IPR021457">
    <property type="entry name" value="DUF3108"/>
</dbReference>
<dbReference type="Pfam" id="PF11306">
    <property type="entry name" value="DUF3108"/>
    <property type="match status" value="1"/>
</dbReference>
<protein>
    <recommendedName>
        <fullName evidence="2">DUF3108 domain-containing protein</fullName>
    </recommendedName>
</protein>
<name>A0A3B0YJ54_9ZZZZ</name>
<reference evidence="1" key="1">
    <citation type="submission" date="2018-06" db="EMBL/GenBank/DDBJ databases">
        <authorList>
            <person name="Zhirakovskaya E."/>
        </authorList>
    </citation>
    <scope>NUCLEOTIDE SEQUENCE</scope>
</reference>
<evidence type="ECO:0000313" key="1">
    <source>
        <dbReference type="EMBL" id="VAW76760.1"/>
    </source>
</evidence>